<keyword evidence="3" id="KW-1185">Reference proteome</keyword>
<reference evidence="2 3" key="1">
    <citation type="journal article" date="2018" name="MBio">
        <title>Comparative Genomics Reveals the Core Gene Toolbox for the Fungus-Insect Symbiosis.</title>
        <authorList>
            <person name="Wang Y."/>
            <person name="Stata M."/>
            <person name="Wang W."/>
            <person name="Stajich J.E."/>
            <person name="White M.M."/>
            <person name="Moncalvo J.M."/>
        </authorList>
    </citation>
    <scope>NUCLEOTIDE SEQUENCE [LARGE SCALE GENOMIC DNA]</scope>
    <source>
        <strain evidence="2 3">AUS-77-4</strain>
    </source>
</reference>
<proteinExistence type="predicted"/>
<dbReference type="Gene3D" id="3.50.50.60">
    <property type="entry name" value="FAD/NAD(P)-binding domain"/>
    <property type="match status" value="1"/>
</dbReference>
<organism evidence="2 3">
    <name type="scientific">Furculomyces boomerangus</name>
    <dbReference type="NCBI Taxonomy" id="61424"/>
    <lineage>
        <taxon>Eukaryota</taxon>
        <taxon>Fungi</taxon>
        <taxon>Fungi incertae sedis</taxon>
        <taxon>Zoopagomycota</taxon>
        <taxon>Kickxellomycotina</taxon>
        <taxon>Harpellomycetes</taxon>
        <taxon>Harpellales</taxon>
        <taxon>Harpellaceae</taxon>
        <taxon>Furculomyces</taxon>
    </lineage>
</organism>
<evidence type="ECO:0000313" key="3">
    <source>
        <dbReference type="Proteomes" id="UP000245699"/>
    </source>
</evidence>
<name>A0A2T9Y9Y9_9FUNG</name>
<dbReference type="AlphaFoldDB" id="A0A2T9Y9Y9"/>
<evidence type="ECO:0000259" key="1">
    <source>
        <dbReference type="Pfam" id="PF01266"/>
    </source>
</evidence>
<dbReference type="OrthoDB" id="498204at2759"/>
<dbReference type="SUPFAM" id="SSF51905">
    <property type="entry name" value="FAD/NAD(P)-binding domain"/>
    <property type="match status" value="1"/>
</dbReference>
<sequence>MTTESQNTIAILGGGIVGISTAYFLSKNNQNGGKIILVDQVGIAECASGVAGGFLASHFSEGTDLENLSREGFKLHENLAKELDGTKNYGYRKVDVYSIECELDFKKNKTSLQANPKPNKNNIEWLKDEVLVSRSQLGNTKNSAQVTPKLLSQTLWKKCQQNGVEFTTGKVIDINKLKYENTPKTDTTHNISIEKDNMYKINILDGEPIVAAKVVVCLGPWTYYSRKWSIFKDLPEGYFDINGLRAHNVIFKVKDSVPAQCLFTCISGSNYTDEDEIEVYPRPDGTVYICGEAFGSGKIITTEPGEKNIGSPESFRKLEDVFSKISGTSDMELNSCSAGYLPVRRIGVPIISKVSQLPGIFVGSGHGCWGILNGPITGLILSDLVTTNSTSVDIEPFAIDRFV</sequence>
<accession>A0A2T9Y9Y9</accession>
<dbReference type="GO" id="GO:0005737">
    <property type="term" value="C:cytoplasm"/>
    <property type="evidence" value="ECO:0007669"/>
    <property type="project" value="TreeGrafter"/>
</dbReference>
<dbReference type="InterPro" id="IPR006076">
    <property type="entry name" value="FAD-dep_OxRdtase"/>
</dbReference>
<dbReference type="STRING" id="61424.A0A2T9Y9Y9"/>
<dbReference type="Pfam" id="PF01266">
    <property type="entry name" value="DAO"/>
    <property type="match status" value="1"/>
</dbReference>
<dbReference type="Proteomes" id="UP000245699">
    <property type="component" value="Unassembled WGS sequence"/>
</dbReference>
<dbReference type="PANTHER" id="PTHR13847:SF150">
    <property type="entry name" value="OXIDOREDUCTASE TDA3-RELATED"/>
    <property type="match status" value="1"/>
</dbReference>
<dbReference type="InterPro" id="IPR036188">
    <property type="entry name" value="FAD/NAD-bd_sf"/>
</dbReference>
<dbReference type="EMBL" id="MBFT01000571">
    <property type="protein sequence ID" value="PVU89139.1"/>
    <property type="molecule type" value="Genomic_DNA"/>
</dbReference>
<comment type="caution">
    <text evidence="2">The sequence shown here is derived from an EMBL/GenBank/DDBJ whole genome shotgun (WGS) entry which is preliminary data.</text>
</comment>
<dbReference type="Gene3D" id="3.30.9.10">
    <property type="entry name" value="D-Amino Acid Oxidase, subunit A, domain 2"/>
    <property type="match status" value="1"/>
</dbReference>
<protein>
    <recommendedName>
        <fullName evidence="1">FAD dependent oxidoreductase domain-containing protein</fullName>
    </recommendedName>
</protein>
<gene>
    <name evidence="2" type="ORF">BB559_005233</name>
</gene>
<evidence type="ECO:0000313" key="2">
    <source>
        <dbReference type="EMBL" id="PVU89139.1"/>
    </source>
</evidence>
<dbReference type="PANTHER" id="PTHR13847">
    <property type="entry name" value="SARCOSINE DEHYDROGENASE-RELATED"/>
    <property type="match status" value="1"/>
</dbReference>
<feature type="domain" description="FAD dependent oxidoreductase" evidence="1">
    <location>
        <begin position="9"/>
        <end position="384"/>
    </location>
</feature>